<reference evidence="3 6" key="2">
    <citation type="submission" date="2020-12" db="EMBL/GenBank/DDBJ databases">
        <title>FDA dAtabase for Regulatory Grade micrObial Sequences (FDA-ARGOS): Supporting development and validation of Infectious Disease Dx tests.</title>
        <authorList>
            <person name="Sproer C."/>
            <person name="Gronow S."/>
            <person name="Severitt S."/>
            <person name="Schroder I."/>
            <person name="Tallon L."/>
            <person name="Sadzewicz L."/>
            <person name="Zhao X."/>
            <person name="Boylan J."/>
            <person name="Ott S."/>
            <person name="Bowen H."/>
            <person name="Vavikolanu K."/>
            <person name="Mehta A."/>
            <person name="Aluvathingal J."/>
            <person name="Nadendla S."/>
            <person name="Lowell S."/>
            <person name="Myers T."/>
            <person name="Yan Y."/>
            <person name="Sichtig H."/>
        </authorList>
    </citation>
    <scope>NUCLEOTIDE SEQUENCE [LARGE SCALE GENOMIC DNA]</scope>
    <source>
        <strain evidence="3 6">FDAARGOS_890</strain>
    </source>
</reference>
<evidence type="ECO:0000313" key="5">
    <source>
        <dbReference type="Proteomes" id="UP000183417"/>
    </source>
</evidence>
<dbReference type="Proteomes" id="UP000595064">
    <property type="component" value="Chromosome"/>
</dbReference>
<dbReference type="AlphaFoldDB" id="A0A1H3KJV5"/>
<sequence length="510" mass="55472">MASSPSQRVYRAPCPGCGAPVEFASAQASYAVCEFCRSTVVRQGDVLQRRGSMAEVFEDYSPLRIGATGQMLRNGKPEHFTLVGRLQLKSEAGAWSEWVAAFSDGALGFLSEDNGQFVWSWPWEAEALRNGPFKASDWLLGSQRVLGGKSFTVSSVQNARLVSAQGELAQLPEPGTPYRLVELRSEQGQVLSVDFSVQPPALSLGERVVLDDLRMQGLRDGASLKGEQGRHFNCPKCGAVVPVRFSTTKSLSCPSCGSLVDLSQGIGKELAYAEQNEPVRPAIPLGSKGVLEGQQWQVVGFQHRMGQEPGDDESFGWEEYLLFNQKAGFAFLVDSSDGWSMARVTTGVPKLSKNRSTAKYMGRQYQLESRYTAETTYALGEFYWPVQRGQTTRNVDYVSAGAQNKAFLASETESGETTWSHGSAVSATTLAMAFGLKQLRDRSQVGVMSGSRFGLWTIIIGLLILWLVFVTLRGCASRPNCDPNTDANCNSYTRSSGGSWGGYTSGGSHK</sequence>
<keyword evidence="6" id="KW-1185">Reference proteome</keyword>
<dbReference type="Proteomes" id="UP000183417">
    <property type="component" value="Unassembled WGS sequence"/>
</dbReference>
<accession>A0A1H3KJV5</accession>
<keyword evidence="1" id="KW-1133">Transmembrane helix</keyword>
<organism evidence="4 5">
    <name type="scientific">Delftia lacustris</name>
    <dbReference type="NCBI Taxonomy" id="558537"/>
    <lineage>
        <taxon>Bacteria</taxon>
        <taxon>Pseudomonadati</taxon>
        <taxon>Pseudomonadota</taxon>
        <taxon>Betaproteobacteria</taxon>
        <taxon>Burkholderiales</taxon>
        <taxon>Comamonadaceae</taxon>
        <taxon>Delftia</taxon>
    </lineage>
</organism>
<feature type="transmembrane region" description="Helical" evidence="1">
    <location>
        <begin position="453"/>
        <end position="472"/>
    </location>
</feature>
<evidence type="ECO:0000256" key="1">
    <source>
        <dbReference type="SAM" id="Phobius"/>
    </source>
</evidence>
<evidence type="ECO:0000313" key="6">
    <source>
        <dbReference type="Proteomes" id="UP000595064"/>
    </source>
</evidence>
<dbReference type="KEGG" id="dla:I6G47_00205"/>
<proteinExistence type="predicted"/>
<evidence type="ECO:0000313" key="3">
    <source>
        <dbReference type="EMBL" id="QPS81553.1"/>
    </source>
</evidence>
<evidence type="ECO:0000313" key="4">
    <source>
        <dbReference type="EMBL" id="SDY52025.1"/>
    </source>
</evidence>
<feature type="domain" description="DUF4178" evidence="2">
    <location>
        <begin position="79"/>
        <end position="208"/>
    </location>
</feature>
<gene>
    <name evidence="3" type="ORF">I6G47_00205</name>
    <name evidence="4" type="ORF">SAMN05421547_105194</name>
</gene>
<protein>
    <submittedName>
        <fullName evidence="3">DUF4178 domain-containing protein</fullName>
    </submittedName>
</protein>
<dbReference type="EMBL" id="CP065748">
    <property type="protein sequence ID" value="QPS81553.1"/>
    <property type="molecule type" value="Genomic_DNA"/>
</dbReference>
<feature type="domain" description="DUF4178" evidence="2">
    <location>
        <begin position="285"/>
        <end position="426"/>
    </location>
</feature>
<keyword evidence="1" id="KW-0472">Membrane</keyword>
<dbReference type="Pfam" id="PF13785">
    <property type="entry name" value="DUF4178"/>
    <property type="match status" value="2"/>
</dbReference>
<reference evidence="4 5" key="1">
    <citation type="submission" date="2016-10" db="EMBL/GenBank/DDBJ databases">
        <authorList>
            <person name="de Groot N.N."/>
        </authorList>
    </citation>
    <scope>NUCLEOTIDE SEQUENCE [LARGE SCALE GENOMIC DNA]</scope>
    <source>
        <strain evidence="4 5">LMG 24775</strain>
    </source>
</reference>
<evidence type="ECO:0000259" key="2">
    <source>
        <dbReference type="Pfam" id="PF13785"/>
    </source>
</evidence>
<dbReference type="EMBL" id="FNPE01000005">
    <property type="protein sequence ID" value="SDY52025.1"/>
    <property type="molecule type" value="Genomic_DNA"/>
</dbReference>
<dbReference type="GeneID" id="94691247"/>
<keyword evidence="1" id="KW-0812">Transmembrane</keyword>
<dbReference type="RefSeq" id="WP_016449241.1">
    <property type="nucleotide sequence ID" value="NZ_CP065748.1"/>
</dbReference>
<name>A0A1H3KJV5_9BURK</name>
<dbReference type="InterPro" id="IPR025235">
    <property type="entry name" value="DUF4178"/>
</dbReference>